<evidence type="ECO:0000256" key="4">
    <source>
        <dbReference type="ARBA" id="ARBA00023224"/>
    </source>
</evidence>
<keyword evidence="3" id="KW-0342">GTP-binding</keyword>
<dbReference type="GO" id="GO:0001664">
    <property type="term" value="F:G protein-coupled receptor binding"/>
    <property type="evidence" value="ECO:0007669"/>
    <property type="project" value="TreeGrafter"/>
</dbReference>
<dbReference type="GO" id="GO:0005737">
    <property type="term" value="C:cytoplasm"/>
    <property type="evidence" value="ECO:0007669"/>
    <property type="project" value="TreeGrafter"/>
</dbReference>
<accession>A0A177AQ36</accession>
<dbReference type="GO" id="GO:0046872">
    <property type="term" value="F:metal ion binding"/>
    <property type="evidence" value="ECO:0007669"/>
    <property type="project" value="UniProtKB-KW"/>
</dbReference>
<keyword evidence="6" id="KW-1185">Reference proteome</keyword>
<evidence type="ECO:0000256" key="3">
    <source>
        <dbReference type="ARBA" id="ARBA00023134"/>
    </source>
</evidence>
<evidence type="ECO:0000313" key="6">
    <source>
        <dbReference type="Proteomes" id="UP000078046"/>
    </source>
</evidence>
<proteinExistence type="predicted"/>
<dbReference type="PANTHER" id="PTHR10218:SF302">
    <property type="entry name" value="GUANINE NUCLEOTIDE-BINDING PROTEIN ALPHA-5 SUBUNIT"/>
    <property type="match status" value="1"/>
</dbReference>
<reference evidence="5 6" key="1">
    <citation type="submission" date="2016-04" db="EMBL/GenBank/DDBJ databases">
        <title>The genome of Intoshia linei affirms orthonectids as highly simplified spiralians.</title>
        <authorList>
            <person name="Mikhailov K.V."/>
            <person name="Slusarev G.S."/>
            <person name="Nikitin M.A."/>
            <person name="Logacheva M.D."/>
            <person name="Penin A."/>
            <person name="Aleoshin V."/>
            <person name="Panchin Y.V."/>
        </authorList>
    </citation>
    <scope>NUCLEOTIDE SEQUENCE [LARGE SCALE GENOMIC DNA]</scope>
    <source>
        <strain evidence="5">Intl2013</strain>
        <tissue evidence="5">Whole animal</tissue>
    </source>
</reference>
<dbReference type="GO" id="GO:0005525">
    <property type="term" value="F:GTP binding"/>
    <property type="evidence" value="ECO:0007669"/>
    <property type="project" value="UniProtKB-KW"/>
</dbReference>
<dbReference type="GO" id="GO:0031683">
    <property type="term" value="F:G-protein beta/gamma-subunit complex binding"/>
    <property type="evidence" value="ECO:0007669"/>
    <property type="project" value="InterPro"/>
</dbReference>
<sequence>MGGQRNERKKWAQCFDDVTAIIFVTSTSSYNLKMIDDENSNKLQESISIFSDILSNR</sequence>
<dbReference type="Proteomes" id="UP000078046">
    <property type="component" value="Unassembled WGS sequence"/>
</dbReference>
<evidence type="ECO:0000256" key="2">
    <source>
        <dbReference type="ARBA" id="ARBA00022741"/>
    </source>
</evidence>
<evidence type="ECO:0000256" key="1">
    <source>
        <dbReference type="ARBA" id="ARBA00022723"/>
    </source>
</evidence>
<keyword evidence="2" id="KW-0547">Nucleotide-binding</keyword>
<dbReference type="AlphaFoldDB" id="A0A177AQ36"/>
<dbReference type="SUPFAM" id="SSF52540">
    <property type="entry name" value="P-loop containing nucleoside triphosphate hydrolases"/>
    <property type="match status" value="1"/>
</dbReference>
<comment type="caution">
    <text evidence="5">The sequence shown here is derived from an EMBL/GenBank/DDBJ whole genome shotgun (WGS) entry which is preliminary data.</text>
</comment>
<dbReference type="FunFam" id="3.40.50.300:FF:000720">
    <property type="entry name" value="Guanine nucleotide-binding protein G(k) subunit alpha"/>
    <property type="match status" value="1"/>
</dbReference>
<protein>
    <submittedName>
        <fullName evidence="5">Uncharacterized protein</fullName>
    </submittedName>
</protein>
<keyword evidence="4" id="KW-0807">Transducer</keyword>
<dbReference type="GO" id="GO:0007188">
    <property type="term" value="P:adenylate cyclase-modulating G protein-coupled receptor signaling pathway"/>
    <property type="evidence" value="ECO:0007669"/>
    <property type="project" value="TreeGrafter"/>
</dbReference>
<dbReference type="InterPro" id="IPR027417">
    <property type="entry name" value="P-loop_NTPase"/>
</dbReference>
<dbReference type="Pfam" id="PF00503">
    <property type="entry name" value="G-alpha"/>
    <property type="match status" value="1"/>
</dbReference>
<dbReference type="Gene3D" id="3.40.50.300">
    <property type="entry name" value="P-loop containing nucleotide triphosphate hydrolases"/>
    <property type="match status" value="1"/>
</dbReference>
<name>A0A177AQ36_9BILA</name>
<gene>
    <name evidence="5" type="ORF">A3Q56_08164</name>
</gene>
<dbReference type="GO" id="GO:0003924">
    <property type="term" value="F:GTPase activity"/>
    <property type="evidence" value="ECO:0007669"/>
    <property type="project" value="InterPro"/>
</dbReference>
<dbReference type="OrthoDB" id="5817230at2759"/>
<dbReference type="InterPro" id="IPR001019">
    <property type="entry name" value="Gprotein_alpha_su"/>
</dbReference>
<dbReference type="EMBL" id="LWCA01002100">
    <property type="protein sequence ID" value="OAF64129.1"/>
    <property type="molecule type" value="Genomic_DNA"/>
</dbReference>
<dbReference type="PANTHER" id="PTHR10218">
    <property type="entry name" value="GTP-BINDING PROTEIN ALPHA SUBUNIT"/>
    <property type="match status" value="1"/>
</dbReference>
<organism evidence="5 6">
    <name type="scientific">Intoshia linei</name>
    <dbReference type="NCBI Taxonomy" id="1819745"/>
    <lineage>
        <taxon>Eukaryota</taxon>
        <taxon>Metazoa</taxon>
        <taxon>Spiralia</taxon>
        <taxon>Lophotrochozoa</taxon>
        <taxon>Mesozoa</taxon>
        <taxon>Orthonectida</taxon>
        <taxon>Rhopaluridae</taxon>
        <taxon>Intoshia</taxon>
    </lineage>
</organism>
<evidence type="ECO:0000313" key="5">
    <source>
        <dbReference type="EMBL" id="OAF64129.1"/>
    </source>
</evidence>
<dbReference type="PROSITE" id="PS51882">
    <property type="entry name" value="G_ALPHA"/>
    <property type="match status" value="1"/>
</dbReference>
<dbReference type="GO" id="GO:0005834">
    <property type="term" value="C:heterotrimeric G-protein complex"/>
    <property type="evidence" value="ECO:0007669"/>
    <property type="project" value="TreeGrafter"/>
</dbReference>
<keyword evidence="1" id="KW-0479">Metal-binding</keyword>